<sequence>MSKDSATPPDPVYYVVSGAGSDIRTGEFANVEPLTLQETSFFADQGGFVAVVIKGNTMALHVWADRVATPAYAVDVTLPT</sequence>
<dbReference type="Proteomes" id="UP000485058">
    <property type="component" value="Unassembled WGS sequence"/>
</dbReference>
<dbReference type="EMBL" id="BLLF01001297">
    <property type="protein sequence ID" value="GFH18412.1"/>
    <property type="molecule type" value="Genomic_DNA"/>
</dbReference>
<evidence type="ECO:0000313" key="1">
    <source>
        <dbReference type="EMBL" id="GFH18412.1"/>
    </source>
</evidence>
<accession>A0A699ZR43</accession>
<reference evidence="1 2" key="1">
    <citation type="submission" date="2020-02" db="EMBL/GenBank/DDBJ databases">
        <title>Draft genome sequence of Haematococcus lacustris strain NIES-144.</title>
        <authorList>
            <person name="Morimoto D."/>
            <person name="Nakagawa S."/>
            <person name="Yoshida T."/>
            <person name="Sawayama S."/>
        </authorList>
    </citation>
    <scope>NUCLEOTIDE SEQUENCE [LARGE SCALE GENOMIC DNA]</scope>
    <source>
        <strain evidence="1 2">NIES-144</strain>
    </source>
</reference>
<evidence type="ECO:0000313" key="2">
    <source>
        <dbReference type="Proteomes" id="UP000485058"/>
    </source>
</evidence>
<name>A0A699ZR43_HAELA</name>
<protein>
    <submittedName>
        <fullName evidence="1">PAP1 protein</fullName>
    </submittedName>
</protein>
<keyword evidence="2" id="KW-1185">Reference proteome</keyword>
<comment type="caution">
    <text evidence="1">The sequence shown here is derived from an EMBL/GenBank/DDBJ whole genome shotgun (WGS) entry which is preliminary data.</text>
</comment>
<dbReference type="AlphaFoldDB" id="A0A699ZR43"/>
<gene>
    <name evidence="1" type="ORF">HaLaN_15213</name>
</gene>
<organism evidence="1 2">
    <name type="scientific">Haematococcus lacustris</name>
    <name type="common">Green alga</name>
    <name type="synonym">Haematococcus pluvialis</name>
    <dbReference type="NCBI Taxonomy" id="44745"/>
    <lineage>
        <taxon>Eukaryota</taxon>
        <taxon>Viridiplantae</taxon>
        <taxon>Chlorophyta</taxon>
        <taxon>core chlorophytes</taxon>
        <taxon>Chlorophyceae</taxon>
        <taxon>CS clade</taxon>
        <taxon>Chlamydomonadales</taxon>
        <taxon>Haematococcaceae</taxon>
        <taxon>Haematococcus</taxon>
    </lineage>
</organism>
<proteinExistence type="predicted"/>